<accession>A0A418YCE4</accession>
<dbReference type="RefSeq" id="WP_119911501.1">
    <property type="nucleotide sequence ID" value="NZ_QZCH01000020.1"/>
</dbReference>
<proteinExistence type="predicted"/>
<reference evidence="1 2" key="2">
    <citation type="submission" date="2019-01" db="EMBL/GenBank/DDBJ databases">
        <title>Motilimonas pumilus sp. nov., isolated from the gut of sea cucumber (Apostichopus japonicus).</title>
        <authorList>
            <person name="Wang F.-Q."/>
            <person name="Ren L.-H."/>
            <person name="Lin Y.-W."/>
            <person name="Sun G.-H."/>
            <person name="Du Z.-J."/>
            <person name="Zhao J.-X."/>
            <person name="Liu X.-J."/>
            <person name="Liu L.-J."/>
        </authorList>
    </citation>
    <scope>NUCLEOTIDE SEQUENCE [LARGE SCALE GENOMIC DNA]</scope>
    <source>
        <strain evidence="1 2">PLHSC7-2</strain>
    </source>
</reference>
<dbReference type="Pfam" id="PF06786">
    <property type="entry name" value="UPF0253"/>
    <property type="match status" value="1"/>
</dbReference>
<protein>
    <submittedName>
        <fullName evidence="1">Uncharacterized protein</fullName>
    </submittedName>
</protein>
<dbReference type="AlphaFoldDB" id="A0A418YCE4"/>
<sequence>MTDISNTTKQVVNQIASGDIGYVAKSIKCAITTLDDIANDESLPQAVRNKAAFAAANLHLSDHED</sequence>
<reference evidence="1 2" key="1">
    <citation type="submission" date="2018-09" db="EMBL/GenBank/DDBJ databases">
        <authorList>
            <person name="Wang F."/>
        </authorList>
    </citation>
    <scope>NUCLEOTIDE SEQUENCE [LARGE SCALE GENOMIC DNA]</scope>
    <source>
        <strain evidence="1 2">PLHSC7-2</strain>
    </source>
</reference>
<gene>
    <name evidence="1" type="ORF">D1Z90_14490</name>
</gene>
<evidence type="ECO:0000313" key="1">
    <source>
        <dbReference type="EMBL" id="RJG42149.1"/>
    </source>
</evidence>
<evidence type="ECO:0000313" key="2">
    <source>
        <dbReference type="Proteomes" id="UP000283255"/>
    </source>
</evidence>
<dbReference type="InterPro" id="IPR009624">
    <property type="entry name" value="UPF0253"/>
</dbReference>
<dbReference type="OrthoDB" id="5900992at2"/>
<name>A0A418YCE4_9GAMM</name>
<comment type="caution">
    <text evidence="1">The sequence shown here is derived from an EMBL/GenBank/DDBJ whole genome shotgun (WGS) entry which is preliminary data.</text>
</comment>
<dbReference type="EMBL" id="QZCH01000020">
    <property type="protein sequence ID" value="RJG42149.1"/>
    <property type="molecule type" value="Genomic_DNA"/>
</dbReference>
<keyword evidence="2" id="KW-1185">Reference proteome</keyword>
<organism evidence="1 2">
    <name type="scientific">Motilimonas pumila</name>
    <dbReference type="NCBI Taxonomy" id="2303987"/>
    <lineage>
        <taxon>Bacteria</taxon>
        <taxon>Pseudomonadati</taxon>
        <taxon>Pseudomonadota</taxon>
        <taxon>Gammaproteobacteria</taxon>
        <taxon>Alteromonadales</taxon>
        <taxon>Alteromonadales genera incertae sedis</taxon>
        <taxon>Motilimonas</taxon>
    </lineage>
</organism>
<dbReference type="Proteomes" id="UP000283255">
    <property type="component" value="Unassembled WGS sequence"/>
</dbReference>